<dbReference type="PIRSF" id="PIRSF036979">
    <property type="entry name" value="Arginase"/>
    <property type="match status" value="1"/>
</dbReference>
<comment type="function">
    <text evidence="5">Catalyzes the conversion of N-formimidoyl-L-glutamate to L-glutamate and formamide.</text>
</comment>
<dbReference type="GO" id="GO:0019556">
    <property type="term" value="P:L-histidine catabolic process to glutamate and formamide"/>
    <property type="evidence" value="ECO:0007669"/>
    <property type="project" value="UniProtKB-UniRule"/>
</dbReference>
<dbReference type="PROSITE" id="PS51409">
    <property type="entry name" value="ARGINASE_2"/>
    <property type="match status" value="1"/>
</dbReference>
<feature type="binding site" evidence="5">
    <location>
        <position position="245"/>
    </location>
    <ligand>
        <name>Mn(2+)</name>
        <dbReference type="ChEBI" id="CHEBI:29035"/>
        <label>2</label>
    </ligand>
</feature>
<name>A0A1I3D3N9_9PSED</name>
<keyword evidence="10" id="KW-1185">Reference proteome</keyword>
<dbReference type="NCBIfam" id="TIGR01227">
    <property type="entry name" value="hutG"/>
    <property type="match status" value="1"/>
</dbReference>
<feature type="binding site" evidence="5 7">
    <location>
        <position position="156"/>
    </location>
    <ligand>
        <name>Mn(2+)</name>
        <dbReference type="ChEBI" id="CHEBI:29035"/>
        <label>1</label>
    </ligand>
</feature>
<feature type="binding site" evidence="5 7">
    <location>
        <position position="152"/>
    </location>
    <ligand>
        <name>Mn(2+)</name>
        <dbReference type="ChEBI" id="CHEBI:29035"/>
        <label>1</label>
    </ligand>
</feature>
<dbReference type="EC" id="3.5.3.8" evidence="5 6"/>
<feature type="binding site" evidence="7">
    <location>
        <position position="245"/>
    </location>
    <ligand>
        <name>Mn(2+)</name>
        <dbReference type="ChEBI" id="CHEBI:29035"/>
        <label>1</label>
    </ligand>
</feature>
<feature type="binding site" evidence="5">
    <location>
        <position position="152"/>
    </location>
    <ligand>
        <name>Mn(2+)</name>
        <dbReference type="ChEBI" id="CHEBI:29035"/>
        <label>2</label>
    </ligand>
</feature>
<evidence type="ECO:0000313" key="9">
    <source>
        <dbReference type="EMBL" id="SFH81360.1"/>
    </source>
</evidence>
<dbReference type="CDD" id="cd09988">
    <property type="entry name" value="Formimidoylglutamase"/>
    <property type="match status" value="1"/>
</dbReference>
<dbReference type="InterPro" id="IPR023696">
    <property type="entry name" value="Ureohydrolase_dom_sf"/>
</dbReference>
<dbReference type="GO" id="GO:0050415">
    <property type="term" value="F:formimidoylglutamase activity"/>
    <property type="evidence" value="ECO:0007669"/>
    <property type="project" value="UniProtKB-UniRule"/>
</dbReference>
<feature type="binding site" evidence="7">
    <location>
        <position position="154"/>
    </location>
    <ligand>
        <name>Mn(2+)</name>
        <dbReference type="ChEBI" id="CHEBI:29035"/>
        <label>1</label>
    </ligand>
</feature>
<reference evidence="10" key="1">
    <citation type="submission" date="2016-10" db="EMBL/GenBank/DDBJ databases">
        <authorList>
            <person name="Varghese N."/>
            <person name="Submissions S."/>
        </authorList>
    </citation>
    <scope>NUCLEOTIDE SEQUENCE [LARGE SCALE GENOMIC DNA]</scope>
    <source>
        <strain evidence="10">LMG 24016</strain>
    </source>
</reference>
<dbReference type="InterPro" id="IPR005923">
    <property type="entry name" value="HutG"/>
</dbReference>
<feature type="binding site" evidence="5 7">
    <location>
        <position position="243"/>
    </location>
    <ligand>
        <name>Mn(2+)</name>
        <dbReference type="ChEBI" id="CHEBI:29035"/>
        <label>1</label>
    </ligand>
</feature>
<dbReference type="UniPathway" id="UPA00379">
    <property type="reaction ID" value="UER00552"/>
</dbReference>
<proteinExistence type="inferred from homology"/>
<dbReference type="PANTHER" id="PTHR11358:SF35">
    <property type="entry name" value="FORMIMIDOYLGLUTAMASE"/>
    <property type="match status" value="1"/>
</dbReference>
<evidence type="ECO:0000256" key="3">
    <source>
        <dbReference type="ARBA" id="ARBA00022808"/>
    </source>
</evidence>
<keyword evidence="4 5" id="KW-0464">Manganese</keyword>
<dbReference type="Proteomes" id="UP000243606">
    <property type="component" value="Unassembled WGS sequence"/>
</dbReference>
<keyword evidence="3 5" id="KW-0369">Histidine metabolism</keyword>
<evidence type="ECO:0000256" key="2">
    <source>
        <dbReference type="ARBA" id="ARBA00022801"/>
    </source>
</evidence>
<dbReference type="Gene3D" id="3.40.800.10">
    <property type="entry name" value="Ureohydrolase domain"/>
    <property type="match status" value="1"/>
</dbReference>
<gene>
    <name evidence="9" type="ORF">SAMN05216206_0352</name>
</gene>
<dbReference type="STRING" id="425504.SAMN05216206_0352"/>
<sequence length="312" mass="33967">MTITPDMQVWRGRTDAGEGQSALRWHQWVQPYAPDQSAGVALIGLASDEGVKRNQGRTGARQGPPALRKALSSLAWHGSSAVYDAGDVSCEGADLESAQQRYAQRMTEMLSQGHLPLGLGGGHEIALASFTGLADFLCAQEARPRIGILNFDAHFDLRFAERSSSGTPFLQIAEYCQAADIEFAYCCLGISQHNNTQSLFEQAERLNVRYLLDRQMQSWNLPGIESFLEEFLSSIDHLYMTVCLDVLPAGQAPGVSAPSAHGVDVMLVEHLVRLAKASGKLRLADIAELNPSLDQDNRTARIGARLLASMVD</sequence>
<evidence type="ECO:0000256" key="1">
    <source>
        <dbReference type="ARBA" id="ARBA00022723"/>
    </source>
</evidence>
<dbReference type="OrthoDB" id="9789727at2"/>
<dbReference type="HAMAP" id="MF_00737">
    <property type="entry name" value="Formimidoylglutam"/>
    <property type="match status" value="1"/>
</dbReference>
<comment type="catalytic activity">
    <reaction evidence="5">
        <text>N-formimidoyl-L-glutamate + H2O = formamide + L-glutamate</text>
        <dbReference type="Rhea" id="RHEA:22492"/>
        <dbReference type="ChEBI" id="CHEBI:15377"/>
        <dbReference type="ChEBI" id="CHEBI:16397"/>
        <dbReference type="ChEBI" id="CHEBI:29985"/>
        <dbReference type="ChEBI" id="CHEBI:58928"/>
        <dbReference type="EC" id="3.5.3.8"/>
    </reaction>
</comment>
<dbReference type="GO" id="GO:0033389">
    <property type="term" value="P:putrescine biosynthetic process from arginine, via agmatine"/>
    <property type="evidence" value="ECO:0007669"/>
    <property type="project" value="TreeGrafter"/>
</dbReference>
<evidence type="ECO:0000256" key="5">
    <source>
        <dbReference type="HAMAP-Rule" id="MF_00737"/>
    </source>
</evidence>
<dbReference type="InterPro" id="IPR006035">
    <property type="entry name" value="Ureohydrolase"/>
</dbReference>
<dbReference type="PANTHER" id="PTHR11358">
    <property type="entry name" value="ARGINASE/AGMATINASE"/>
    <property type="match status" value="1"/>
</dbReference>
<dbReference type="GO" id="GO:0030145">
    <property type="term" value="F:manganese ion binding"/>
    <property type="evidence" value="ECO:0007669"/>
    <property type="project" value="UniProtKB-UniRule"/>
</dbReference>
<dbReference type="GO" id="GO:0019557">
    <property type="term" value="P:L-histidine catabolic process to glutamate and formate"/>
    <property type="evidence" value="ECO:0007669"/>
    <property type="project" value="UniProtKB-UniPathway"/>
</dbReference>
<dbReference type="EMBL" id="FOQL01000001">
    <property type="protein sequence ID" value="SFH81360.1"/>
    <property type="molecule type" value="Genomic_DNA"/>
</dbReference>
<dbReference type="AlphaFoldDB" id="A0A1I3D3N9"/>
<organism evidence="9 10">
    <name type="scientific">Pseudomonas guineae</name>
    <dbReference type="NCBI Taxonomy" id="425504"/>
    <lineage>
        <taxon>Bacteria</taxon>
        <taxon>Pseudomonadati</taxon>
        <taxon>Pseudomonadota</taxon>
        <taxon>Gammaproteobacteria</taxon>
        <taxon>Pseudomonadales</taxon>
        <taxon>Pseudomonadaceae</taxon>
        <taxon>Pseudomonas</taxon>
    </lineage>
</organism>
<feature type="binding site" evidence="5 7">
    <location>
        <position position="123"/>
    </location>
    <ligand>
        <name>Mn(2+)</name>
        <dbReference type="ChEBI" id="CHEBI:29035"/>
        <label>1</label>
    </ligand>
</feature>
<protein>
    <recommendedName>
        <fullName evidence="5 6">Formimidoylglutamase</fullName>
        <ecNumber evidence="5 6">3.5.3.8</ecNumber>
    </recommendedName>
    <alternativeName>
        <fullName evidence="5">Formiminoglutamase</fullName>
    </alternativeName>
    <alternativeName>
        <fullName evidence="5">Formiminoglutamate hydrolase</fullName>
    </alternativeName>
</protein>
<comment type="cofactor">
    <cofactor evidence="5 7">
        <name>Mn(2+)</name>
        <dbReference type="ChEBI" id="CHEBI:29035"/>
    </cofactor>
    <text evidence="5 7">Binds 2 manganese ions per subunit.</text>
</comment>
<feature type="binding site" evidence="5">
    <location>
        <position position="154"/>
    </location>
    <ligand>
        <name>Mn(2+)</name>
        <dbReference type="ChEBI" id="CHEBI:29035"/>
        <label>2</label>
    </ligand>
</feature>
<evidence type="ECO:0000256" key="8">
    <source>
        <dbReference type="PROSITE-ProRule" id="PRU00742"/>
    </source>
</evidence>
<dbReference type="Pfam" id="PF00491">
    <property type="entry name" value="Arginase"/>
    <property type="match status" value="1"/>
</dbReference>
<keyword evidence="2 5" id="KW-0378">Hydrolase</keyword>
<dbReference type="SUPFAM" id="SSF52768">
    <property type="entry name" value="Arginase/deacetylase"/>
    <property type="match status" value="1"/>
</dbReference>
<keyword evidence="1 5" id="KW-0479">Metal-binding</keyword>
<feature type="binding site" evidence="5">
    <location>
        <position position="243"/>
    </location>
    <ligand>
        <name>Mn(2+)</name>
        <dbReference type="ChEBI" id="CHEBI:29035"/>
        <label>2</label>
    </ligand>
</feature>
<comment type="pathway">
    <text evidence="5">Amino-acid degradation; L-histidine degradation into L-glutamate; L-glutamate from N-formimidoyl-L-glutamate (hydrolase route): step 1/1.</text>
</comment>
<dbReference type="GO" id="GO:0008783">
    <property type="term" value="F:agmatinase activity"/>
    <property type="evidence" value="ECO:0007669"/>
    <property type="project" value="TreeGrafter"/>
</dbReference>
<evidence type="ECO:0000256" key="6">
    <source>
        <dbReference type="NCBIfam" id="TIGR01227"/>
    </source>
</evidence>
<evidence type="ECO:0000256" key="4">
    <source>
        <dbReference type="ARBA" id="ARBA00023211"/>
    </source>
</evidence>
<accession>A0A1I3D3N9</accession>
<dbReference type="RefSeq" id="WP_090238726.1">
    <property type="nucleotide sequence ID" value="NZ_CAXBNE010000008.1"/>
</dbReference>
<comment type="similarity">
    <text evidence="5 8">Belongs to the arginase family.</text>
</comment>
<evidence type="ECO:0000256" key="7">
    <source>
        <dbReference type="PIRSR" id="PIRSR036979-1"/>
    </source>
</evidence>
<evidence type="ECO:0000313" key="10">
    <source>
        <dbReference type="Proteomes" id="UP000243606"/>
    </source>
</evidence>